<proteinExistence type="predicted"/>
<keyword evidence="1" id="KW-0489">Methyltransferase</keyword>
<evidence type="ECO:0008006" key="6">
    <source>
        <dbReference type="Google" id="ProtNLM"/>
    </source>
</evidence>
<evidence type="ECO:0000313" key="3">
    <source>
        <dbReference type="EMBL" id="CAK9117824.1"/>
    </source>
</evidence>
<dbReference type="Proteomes" id="UP001642484">
    <property type="component" value="Unassembled WGS sequence"/>
</dbReference>
<comment type="caution">
    <text evidence="3">The sequence shown here is derived from an EMBL/GenBank/DDBJ whole genome shotgun (WGS) entry which is preliminary data.</text>
</comment>
<protein>
    <recommendedName>
        <fullName evidence="6">DNA (cytosine-5-)-methyltransferase</fullName>
    </recommendedName>
</protein>
<name>A0ABP0T043_9DINO</name>
<accession>A0ABP0T043</accession>
<gene>
    <name evidence="3" type="ORF">CCMP2556_LOCUS55067</name>
    <name evidence="4" type="ORF">CCMP2556_LOCUS55069</name>
</gene>
<dbReference type="EMBL" id="CAXAMN010028820">
    <property type="protein sequence ID" value="CAK9117824.1"/>
    <property type="molecule type" value="Genomic_DNA"/>
</dbReference>
<dbReference type="InterPro" id="IPR029063">
    <property type="entry name" value="SAM-dependent_MTases_sf"/>
</dbReference>
<dbReference type="InterPro" id="IPR001525">
    <property type="entry name" value="C5_MeTfrase"/>
</dbReference>
<dbReference type="Gene3D" id="3.40.50.150">
    <property type="entry name" value="Vaccinia Virus protein VP39"/>
    <property type="match status" value="1"/>
</dbReference>
<dbReference type="EMBL" id="CAXAMN010028824">
    <property type="protein sequence ID" value="CAK9117826.1"/>
    <property type="molecule type" value="Genomic_DNA"/>
</dbReference>
<organism evidence="3 5">
    <name type="scientific">Durusdinium trenchii</name>
    <dbReference type="NCBI Taxonomy" id="1381693"/>
    <lineage>
        <taxon>Eukaryota</taxon>
        <taxon>Sar</taxon>
        <taxon>Alveolata</taxon>
        <taxon>Dinophyceae</taxon>
        <taxon>Suessiales</taxon>
        <taxon>Symbiodiniaceae</taxon>
        <taxon>Durusdinium</taxon>
    </lineage>
</organism>
<reference evidence="3 5" key="1">
    <citation type="submission" date="2024-02" db="EMBL/GenBank/DDBJ databases">
        <authorList>
            <person name="Chen Y."/>
            <person name="Shah S."/>
            <person name="Dougan E. K."/>
            <person name="Thang M."/>
            <person name="Chan C."/>
        </authorList>
    </citation>
    <scope>NUCLEOTIDE SEQUENCE [LARGE SCALE GENOMIC DNA]</scope>
</reference>
<evidence type="ECO:0000313" key="4">
    <source>
        <dbReference type="EMBL" id="CAK9117826.1"/>
    </source>
</evidence>
<evidence type="ECO:0000256" key="1">
    <source>
        <dbReference type="ARBA" id="ARBA00022603"/>
    </source>
</evidence>
<keyword evidence="5" id="KW-1185">Reference proteome</keyword>
<dbReference type="Pfam" id="PF00145">
    <property type="entry name" value="DNA_methylase"/>
    <property type="match status" value="1"/>
</dbReference>
<feature type="non-terminal residue" evidence="3">
    <location>
        <position position="235"/>
    </location>
</feature>
<evidence type="ECO:0000313" key="5">
    <source>
        <dbReference type="Proteomes" id="UP001642484"/>
    </source>
</evidence>
<keyword evidence="2" id="KW-0808">Transferase</keyword>
<sequence length="235" mass="26959">MCESNTTKQKYLLKAHPSPYLFDNMEDLGSGQAYDVRTQCTVDVPKVDVIQIGYPCKSISSQNSNPASFRDRSSVTGSGYHSLVQYVDYARPSIIVLENVRSLASRRRQFRDECPLDIQNKAMYKDYAPLDIVHKFLCRPLPIDMFLLDPHPPNAACKARGQQKRKQRDESTLKWRDTFKEYAGKLGIADVENNKEKIRRMNLEITERELAILSVAVTEMQRAGWTPFVATFFIQ</sequence>
<dbReference type="SUPFAM" id="SSF53335">
    <property type="entry name" value="S-adenosyl-L-methionine-dependent methyltransferases"/>
    <property type="match status" value="1"/>
</dbReference>
<evidence type="ECO:0000256" key="2">
    <source>
        <dbReference type="ARBA" id="ARBA00022679"/>
    </source>
</evidence>